<sequence length="547" mass="60215">MEVSVYERERQERIQRNREWIAKLGVNELATGLRPEAVAGKARAAPAGLRKRKTISEANGVDEEVVRARRMSLRVRGRRPEGDVDEASASGEGKRGTTVVAEPDRGPVLGDQHWEQIALRDYGVWNEDEEGREEDDPERQRRRLVERFATCLSAPTTPSYTNAADADVAQRLPSWSLHEERGFAKLVPDRVYSAVMLPRNDQWVVAVGDKWGRVGLLASSATAGAAMGILSLTVHRRAVSGLAVLGGDGGGRRLLTTSYDGSARVLDLEKQMASTVFVDQEERLLKSVAVAAAPTAATAARNSNSAEVNAEPNVWWSTLIDRSRGGCLVRHDLRTPMHTADEFFVSDYKLYSVDACCLHTAQAHSSAERLAVATARDGVLVYDTRRLSTSARRRNAPQQPLCALPHERAVTAARWSPSGTRLLTTCYDDRLRIWHGDWEAASKARTEHTFVHNNNTGRWVTAFDARWNPASADDTLFACGSMHNSPYHGVDVFHTRHAPHAVWHRLGGDAMTAIAAVLAWHPGGQALAGATASGRLYLWCPWDDQTA</sequence>
<protein>
    <submittedName>
        <fullName evidence="6">Uncharacterized protein</fullName>
    </submittedName>
</protein>
<feature type="repeat" description="WD" evidence="4">
    <location>
        <begin position="403"/>
        <end position="434"/>
    </location>
</feature>
<keyword evidence="7" id="KW-1185">Reference proteome</keyword>
<comment type="caution">
    <text evidence="6">The sequence shown here is derived from an EMBL/GenBank/DDBJ whole genome shotgun (WGS) entry which is preliminary data.</text>
</comment>
<feature type="region of interest" description="Disordered" evidence="5">
    <location>
        <begin position="74"/>
        <end position="107"/>
    </location>
</feature>
<evidence type="ECO:0000256" key="4">
    <source>
        <dbReference type="PROSITE-ProRule" id="PRU00221"/>
    </source>
</evidence>
<dbReference type="SMART" id="SM00320">
    <property type="entry name" value="WD40"/>
    <property type="match status" value="3"/>
</dbReference>
<reference evidence="6 7" key="1">
    <citation type="submission" date="2022-07" db="EMBL/GenBank/DDBJ databases">
        <title>Genome-wide signatures of adaptation to extreme environments.</title>
        <authorList>
            <person name="Cho C.H."/>
            <person name="Yoon H.S."/>
        </authorList>
    </citation>
    <scope>NUCLEOTIDE SEQUENCE [LARGE SCALE GENOMIC DNA]</scope>
    <source>
        <strain evidence="6 7">DBV 063 E5</strain>
    </source>
</reference>
<evidence type="ECO:0000313" key="6">
    <source>
        <dbReference type="EMBL" id="KAK4537464.1"/>
    </source>
</evidence>
<evidence type="ECO:0000256" key="2">
    <source>
        <dbReference type="ARBA" id="ARBA00022574"/>
    </source>
</evidence>
<comment type="similarity">
    <text evidence="1">Belongs to the WD repeat DDB2/WDR76 family.</text>
</comment>
<proteinExistence type="inferred from homology"/>
<dbReference type="AlphaFoldDB" id="A0AAV9IYY1"/>
<dbReference type="GO" id="GO:0005634">
    <property type="term" value="C:nucleus"/>
    <property type="evidence" value="ECO:0007669"/>
    <property type="project" value="TreeGrafter"/>
</dbReference>
<keyword evidence="3" id="KW-0677">Repeat</keyword>
<dbReference type="PROSITE" id="PS50294">
    <property type="entry name" value="WD_REPEATS_REGION"/>
    <property type="match status" value="1"/>
</dbReference>
<dbReference type="InterPro" id="IPR001680">
    <property type="entry name" value="WD40_rpt"/>
</dbReference>
<dbReference type="SUPFAM" id="SSF50978">
    <property type="entry name" value="WD40 repeat-like"/>
    <property type="match status" value="1"/>
</dbReference>
<dbReference type="Pfam" id="PF00400">
    <property type="entry name" value="WD40"/>
    <property type="match status" value="1"/>
</dbReference>
<dbReference type="PROSITE" id="PS50082">
    <property type="entry name" value="WD_REPEATS_2"/>
    <property type="match status" value="1"/>
</dbReference>
<evidence type="ECO:0000256" key="3">
    <source>
        <dbReference type="ARBA" id="ARBA00022737"/>
    </source>
</evidence>
<dbReference type="InterPro" id="IPR050853">
    <property type="entry name" value="WD_repeat_DNA-damage-binding"/>
</dbReference>
<evidence type="ECO:0000256" key="1">
    <source>
        <dbReference type="ARBA" id="ARBA00005434"/>
    </source>
</evidence>
<evidence type="ECO:0000256" key="5">
    <source>
        <dbReference type="SAM" id="MobiDB-lite"/>
    </source>
</evidence>
<dbReference type="PANTHER" id="PTHR14773:SF0">
    <property type="entry name" value="WD REPEAT-CONTAINING PROTEIN 76"/>
    <property type="match status" value="1"/>
</dbReference>
<keyword evidence="2 4" id="KW-0853">WD repeat</keyword>
<dbReference type="PANTHER" id="PTHR14773">
    <property type="entry name" value="WD REPEAT-CONTAINING PROTEIN 76"/>
    <property type="match status" value="1"/>
</dbReference>
<dbReference type="InterPro" id="IPR015943">
    <property type="entry name" value="WD40/YVTN_repeat-like_dom_sf"/>
</dbReference>
<dbReference type="GO" id="GO:0003677">
    <property type="term" value="F:DNA binding"/>
    <property type="evidence" value="ECO:0007669"/>
    <property type="project" value="TreeGrafter"/>
</dbReference>
<dbReference type="EMBL" id="JANCYW010000012">
    <property type="protein sequence ID" value="KAK4537464.1"/>
    <property type="molecule type" value="Genomic_DNA"/>
</dbReference>
<gene>
    <name evidence="6" type="ORF">CDCA_CDCA12G3489</name>
</gene>
<dbReference type="Gene3D" id="2.130.10.10">
    <property type="entry name" value="YVTN repeat-like/Quinoprotein amine dehydrogenase"/>
    <property type="match status" value="2"/>
</dbReference>
<evidence type="ECO:0000313" key="7">
    <source>
        <dbReference type="Proteomes" id="UP001301350"/>
    </source>
</evidence>
<dbReference type="InterPro" id="IPR036322">
    <property type="entry name" value="WD40_repeat_dom_sf"/>
</dbReference>
<dbReference type="GO" id="GO:2000001">
    <property type="term" value="P:regulation of DNA damage checkpoint"/>
    <property type="evidence" value="ECO:0007669"/>
    <property type="project" value="TreeGrafter"/>
</dbReference>
<dbReference type="Proteomes" id="UP001301350">
    <property type="component" value="Unassembled WGS sequence"/>
</dbReference>
<accession>A0AAV9IYY1</accession>
<name>A0AAV9IYY1_CYACA</name>
<organism evidence="6 7">
    <name type="scientific">Cyanidium caldarium</name>
    <name type="common">Red alga</name>
    <dbReference type="NCBI Taxonomy" id="2771"/>
    <lineage>
        <taxon>Eukaryota</taxon>
        <taxon>Rhodophyta</taxon>
        <taxon>Bangiophyceae</taxon>
        <taxon>Cyanidiales</taxon>
        <taxon>Cyanidiaceae</taxon>
        <taxon>Cyanidium</taxon>
    </lineage>
</organism>